<proteinExistence type="predicted"/>
<protein>
    <submittedName>
        <fullName evidence="2">DUF2064 domain-containing protein</fullName>
    </submittedName>
</protein>
<sequence length="412" mass="42501">MRTLLVVAKAPVPGLVKTRLCPPATPEWAADIAAAALLDTLTVVRATDARPVVALSGDLSRAARRADLASALTGCRVIPQRGDGLGARLANAHADAGPATVVQIGMDTPQVTPALLGEALDALGAADAVLGPAADGGWWALGLRDPVYAAALRDVPMSTPHTGRLTLEALRARGLRVAPLPVLTDVDTMTDARKVAAASPATRFAASLGGFFDDALHGNECWLVDGGGNREMVPVRRWRGAPECTERTLIERCGGPTLDIGCGPGRLAAALTARGVTALGIDTSAVAVDLTRRRGAAALRRDVFATVPGEGRWRHVLLFDGNIGIGGDPVTLLRRCADLLEAGGTALVELDSPGTGLWRGAARLEHVGAAGPAFPWARLGADAVHAAAACAGLTVHGLRCAEGRWFAELARP</sequence>
<dbReference type="Gene3D" id="3.90.550.10">
    <property type="entry name" value="Spore Coat Polysaccharide Biosynthesis Protein SpsA, Chain A"/>
    <property type="match status" value="1"/>
</dbReference>
<reference evidence="2 3" key="1">
    <citation type="submission" date="2020-03" db="EMBL/GenBank/DDBJ databases">
        <title>WGS of the type strain of Planosporangium spp.</title>
        <authorList>
            <person name="Thawai C."/>
        </authorList>
    </citation>
    <scope>NUCLEOTIDE SEQUENCE [LARGE SCALE GENOMIC DNA]</scope>
    <source>
        <strain evidence="2 3">TBRC 5610</strain>
    </source>
</reference>
<dbReference type="PANTHER" id="PTHR36529:SF1">
    <property type="entry name" value="GLYCOSYLTRANSFERASE"/>
    <property type="match status" value="1"/>
</dbReference>
<dbReference type="Gene3D" id="3.40.50.150">
    <property type="entry name" value="Vaccinia Virus protein VP39"/>
    <property type="match status" value="1"/>
</dbReference>
<dbReference type="Pfam" id="PF09837">
    <property type="entry name" value="DUF2064"/>
    <property type="match status" value="1"/>
</dbReference>
<organism evidence="2 3">
    <name type="scientific">Planosporangium thailandense</name>
    <dbReference type="NCBI Taxonomy" id="765197"/>
    <lineage>
        <taxon>Bacteria</taxon>
        <taxon>Bacillati</taxon>
        <taxon>Actinomycetota</taxon>
        <taxon>Actinomycetes</taxon>
        <taxon>Micromonosporales</taxon>
        <taxon>Micromonosporaceae</taxon>
        <taxon>Planosporangium</taxon>
    </lineage>
</organism>
<dbReference type="InterPro" id="IPR029063">
    <property type="entry name" value="SAM-dependent_MTases_sf"/>
</dbReference>
<dbReference type="Proteomes" id="UP000722989">
    <property type="component" value="Unassembled WGS sequence"/>
</dbReference>
<dbReference type="PANTHER" id="PTHR36529">
    <property type="entry name" value="SLL1095 PROTEIN"/>
    <property type="match status" value="1"/>
</dbReference>
<dbReference type="Pfam" id="PF13649">
    <property type="entry name" value="Methyltransf_25"/>
    <property type="match status" value="1"/>
</dbReference>
<dbReference type="SUPFAM" id="SSF53448">
    <property type="entry name" value="Nucleotide-diphospho-sugar transferases"/>
    <property type="match status" value="1"/>
</dbReference>
<keyword evidence="3" id="KW-1185">Reference proteome</keyword>
<dbReference type="InterPro" id="IPR041698">
    <property type="entry name" value="Methyltransf_25"/>
</dbReference>
<evidence type="ECO:0000313" key="2">
    <source>
        <dbReference type="EMBL" id="NJC72040.1"/>
    </source>
</evidence>
<feature type="domain" description="Methyltransferase" evidence="1">
    <location>
        <begin position="258"/>
        <end position="344"/>
    </location>
</feature>
<comment type="caution">
    <text evidence="2">The sequence shown here is derived from an EMBL/GenBank/DDBJ whole genome shotgun (WGS) entry which is preliminary data.</text>
</comment>
<evidence type="ECO:0000259" key="1">
    <source>
        <dbReference type="Pfam" id="PF13649"/>
    </source>
</evidence>
<gene>
    <name evidence="2" type="ORF">HC031_20300</name>
</gene>
<name>A0ABX0Y391_9ACTN</name>
<evidence type="ECO:0000313" key="3">
    <source>
        <dbReference type="Proteomes" id="UP000722989"/>
    </source>
</evidence>
<dbReference type="InterPro" id="IPR018641">
    <property type="entry name" value="Trfase_1_rSAM/seldom-assoc"/>
</dbReference>
<dbReference type="InterPro" id="IPR029044">
    <property type="entry name" value="Nucleotide-diphossugar_trans"/>
</dbReference>
<dbReference type="EMBL" id="JAATVY010000015">
    <property type="protein sequence ID" value="NJC72040.1"/>
    <property type="molecule type" value="Genomic_DNA"/>
</dbReference>
<dbReference type="SUPFAM" id="SSF53335">
    <property type="entry name" value="S-adenosyl-L-methionine-dependent methyltransferases"/>
    <property type="match status" value="1"/>
</dbReference>
<accession>A0ABX0Y391</accession>